<evidence type="ECO:0000313" key="3">
    <source>
        <dbReference type="Proteomes" id="UP000298663"/>
    </source>
</evidence>
<dbReference type="AlphaFoldDB" id="A0A4U5M314"/>
<name>A0A4U5M314_STECR</name>
<feature type="transmembrane region" description="Helical" evidence="1">
    <location>
        <begin position="83"/>
        <end position="106"/>
    </location>
</feature>
<protein>
    <recommendedName>
        <fullName evidence="4">7TM GPCR serpentine receptor class x (Srx) domain-containing protein</fullName>
    </recommendedName>
</protein>
<reference evidence="2 3" key="1">
    <citation type="journal article" date="2015" name="Genome Biol.">
        <title>Comparative genomics of Steinernema reveals deeply conserved gene regulatory networks.</title>
        <authorList>
            <person name="Dillman A.R."/>
            <person name="Macchietto M."/>
            <person name="Porter C.F."/>
            <person name="Rogers A."/>
            <person name="Williams B."/>
            <person name="Antoshechkin I."/>
            <person name="Lee M.M."/>
            <person name="Goodwin Z."/>
            <person name="Lu X."/>
            <person name="Lewis E.E."/>
            <person name="Goodrich-Blair H."/>
            <person name="Stock S.P."/>
            <person name="Adams B.J."/>
            <person name="Sternberg P.W."/>
            <person name="Mortazavi A."/>
        </authorList>
    </citation>
    <scope>NUCLEOTIDE SEQUENCE [LARGE SCALE GENOMIC DNA]</scope>
    <source>
        <strain evidence="2 3">ALL</strain>
    </source>
</reference>
<proteinExistence type="predicted"/>
<accession>A0A4U5M314</accession>
<organism evidence="2 3">
    <name type="scientific">Steinernema carpocapsae</name>
    <name type="common">Entomopathogenic nematode</name>
    <dbReference type="NCBI Taxonomy" id="34508"/>
    <lineage>
        <taxon>Eukaryota</taxon>
        <taxon>Metazoa</taxon>
        <taxon>Ecdysozoa</taxon>
        <taxon>Nematoda</taxon>
        <taxon>Chromadorea</taxon>
        <taxon>Rhabditida</taxon>
        <taxon>Tylenchina</taxon>
        <taxon>Panagrolaimomorpha</taxon>
        <taxon>Strongyloidoidea</taxon>
        <taxon>Steinernematidae</taxon>
        <taxon>Steinernema</taxon>
    </lineage>
</organism>
<dbReference type="Proteomes" id="UP000298663">
    <property type="component" value="Unassembled WGS sequence"/>
</dbReference>
<gene>
    <name evidence="2" type="ORF">L596_026952</name>
</gene>
<evidence type="ECO:0000256" key="1">
    <source>
        <dbReference type="SAM" id="Phobius"/>
    </source>
</evidence>
<sequence length="132" mass="15451">MLVFKRAPDLFKTRNHGTCKHIPSRIGFKPMHFQCWCLASFMIFASYSGVLATDNVYSFYSVYDYTWMDDLTFPWSKKRIEIVFYYCISGIGLAWSIYIVIAISLLKHVSTVFRNCSKPYLEIDRISRESEG</sequence>
<keyword evidence="1" id="KW-0812">Transmembrane</keyword>
<keyword evidence="3" id="KW-1185">Reference proteome</keyword>
<dbReference type="EMBL" id="AZBU02000010">
    <property type="protein sequence ID" value="TKR63072.1"/>
    <property type="molecule type" value="Genomic_DNA"/>
</dbReference>
<comment type="caution">
    <text evidence="2">The sequence shown here is derived from an EMBL/GenBank/DDBJ whole genome shotgun (WGS) entry which is preliminary data.</text>
</comment>
<keyword evidence="1" id="KW-1133">Transmembrane helix</keyword>
<reference evidence="2 3" key="2">
    <citation type="journal article" date="2019" name="G3 (Bethesda)">
        <title>Hybrid Assembly of the Genome of the Entomopathogenic Nematode Steinernema carpocapsae Identifies the X-Chromosome.</title>
        <authorList>
            <person name="Serra L."/>
            <person name="Macchietto M."/>
            <person name="Macias-Munoz A."/>
            <person name="McGill C.J."/>
            <person name="Rodriguez I.M."/>
            <person name="Rodriguez B."/>
            <person name="Murad R."/>
            <person name="Mortazavi A."/>
        </authorList>
    </citation>
    <scope>NUCLEOTIDE SEQUENCE [LARGE SCALE GENOMIC DNA]</scope>
    <source>
        <strain evidence="2 3">ALL</strain>
    </source>
</reference>
<evidence type="ECO:0008006" key="4">
    <source>
        <dbReference type="Google" id="ProtNLM"/>
    </source>
</evidence>
<keyword evidence="1" id="KW-0472">Membrane</keyword>
<evidence type="ECO:0000313" key="2">
    <source>
        <dbReference type="EMBL" id="TKR63072.1"/>
    </source>
</evidence>
<feature type="transmembrane region" description="Helical" evidence="1">
    <location>
        <begin position="35"/>
        <end position="63"/>
    </location>
</feature>